<feature type="compositionally biased region" description="Low complexity" evidence="1">
    <location>
        <begin position="181"/>
        <end position="193"/>
    </location>
</feature>
<dbReference type="Proteomes" id="UP000002139">
    <property type="component" value="Chromosome"/>
</dbReference>
<sequence length="508" mass="47698">MRCNPLEKTHRFRCAAVLAAALCATACQRARMYEEPEGPTPVVGCDVFASASAAPGGAGTRDAPYARLQEAIDDAKGGTVCACAGHPFAEAVTLPAGIEVRGDFTCNGEWKQSSDAKSTIAGPAGQVALTLTGDADGAKVHGFVISAANATEPGGSSIAVAVADIAAELSHLEVRAGDGMPGADGEPEATAADAGEDAPAEGEHAPTNACVVPARGGESGRMTCGDVVTDGGPGGTGETSPLSVSLPSTPAEPGEGGKPLASTPPDGYGGTVDASGTRQAGIAGATGASGTPGEGGQDGRLTLAGITDGDGAPGQPGKPGQGGGGGAGARVLGVVCTFIDGRPADGAAPGGGGGGAGGCGGKGGAGGRAGGSSLGIVSIGTKLSLADVTVTVGHGGHGGTGAAGQSGGEGGRGAPGGTNRNDTNAPDNGAGGKGGRGGDGGPGGGGRGGHAIGIAYDAAPAAVPSLKEFIPGEPGEGGPGGLESSSNAGRAGVSAACWSFKTGTRCAP</sequence>
<dbReference type="STRING" id="448385.sce5244"/>
<organism evidence="3 4">
    <name type="scientific">Sorangium cellulosum (strain So ce56)</name>
    <name type="common">Polyangium cellulosum (strain So ce56)</name>
    <dbReference type="NCBI Taxonomy" id="448385"/>
    <lineage>
        <taxon>Bacteria</taxon>
        <taxon>Pseudomonadati</taxon>
        <taxon>Myxococcota</taxon>
        <taxon>Polyangia</taxon>
        <taxon>Polyangiales</taxon>
        <taxon>Polyangiaceae</taxon>
        <taxon>Sorangium</taxon>
    </lineage>
</organism>
<feature type="region of interest" description="Disordered" evidence="1">
    <location>
        <begin position="176"/>
        <end position="326"/>
    </location>
</feature>
<accession>A9FSK9</accession>
<protein>
    <submittedName>
        <fullName evidence="3">PE_PGRS family protein</fullName>
    </submittedName>
</protein>
<dbReference type="InterPro" id="IPR011050">
    <property type="entry name" value="Pectin_lyase_fold/virulence"/>
</dbReference>
<gene>
    <name evidence="3" type="ordered locus">sce5244</name>
</gene>
<feature type="compositionally biased region" description="Gly residues" evidence="1">
    <location>
        <begin position="311"/>
        <end position="326"/>
    </location>
</feature>
<feature type="compositionally biased region" description="Low complexity" evidence="1">
    <location>
        <begin position="280"/>
        <end position="289"/>
    </location>
</feature>
<keyword evidence="4" id="KW-1185">Reference proteome</keyword>
<dbReference type="AlphaFoldDB" id="A9FSK9"/>
<feature type="compositionally biased region" description="Gly residues" evidence="1">
    <location>
        <begin position="396"/>
        <end position="416"/>
    </location>
</feature>
<reference evidence="3 4" key="1">
    <citation type="journal article" date="2007" name="Nat. Biotechnol.">
        <title>Complete genome sequence of the myxobacterium Sorangium cellulosum.</title>
        <authorList>
            <person name="Schneiker S."/>
            <person name="Perlova O."/>
            <person name="Kaiser O."/>
            <person name="Gerth K."/>
            <person name="Alici A."/>
            <person name="Altmeyer M.O."/>
            <person name="Bartels D."/>
            <person name="Bekel T."/>
            <person name="Beyer S."/>
            <person name="Bode E."/>
            <person name="Bode H.B."/>
            <person name="Bolten C.J."/>
            <person name="Choudhuri J.V."/>
            <person name="Doss S."/>
            <person name="Elnakady Y.A."/>
            <person name="Frank B."/>
            <person name="Gaigalat L."/>
            <person name="Goesmann A."/>
            <person name="Groeger C."/>
            <person name="Gross F."/>
            <person name="Jelsbak L."/>
            <person name="Jelsbak L."/>
            <person name="Kalinowski J."/>
            <person name="Kegler C."/>
            <person name="Knauber T."/>
            <person name="Konietzny S."/>
            <person name="Kopp M."/>
            <person name="Krause L."/>
            <person name="Krug D."/>
            <person name="Linke B."/>
            <person name="Mahmud T."/>
            <person name="Martinez-Arias R."/>
            <person name="McHardy A.C."/>
            <person name="Merai M."/>
            <person name="Meyer F."/>
            <person name="Mormann S."/>
            <person name="Munoz-Dorado J."/>
            <person name="Perez J."/>
            <person name="Pradella S."/>
            <person name="Rachid S."/>
            <person name="Raddatz G."/>
            <person name="Rosenau F."/>
            <person name="Rueckert C."/>
            <person name="Sasse F."/>
            <person name="Scharfe M."/>
            <person name="Schuster S.C."/>
            <person name="Suen G."/>
            <person name="Treuner-Lange A."/>
            <person name="Velicer G.J."/>
            <person name="Vorholter F.-J."/>
            <person name="Weissman K.J."/>
            <person name="Welch R.D."/>
            <person name="Wenzel S.C."/>
            <person name="Whitworth D.E."/>
            <person name="Wilhelm S."/>
            <person name="Wittmann C."/>
            <person name="Bloecker H."/>
            <person name="Puehler A."/>
            <person name="Mueller R."/>
        </authorList>
    </citation>
    <scope>NUCLEOTIDE SEQUENCE [LARGE SCALE GENOMIC DNA]</scope>
    <source>
        <strain evidence="4">So ce56</strain>
    </source>
</reference>
<feature type="region of interest" description="Disordered" evidence="1">
    <location>
        <begin position="467"/>
        <end position="489"/>
    </location>
</feature>
<dbReference type="EMBL" id="AM746676">
    <property type="protein sequence ID" value="CAN95407.1"/>
    <property type="molecule type" value="Genomic_DNA"/>
</dbReference>
<evidence type="ECO:0000256" key="1">
    <source>
        <dbReference type="SAM" id="MobiDB-lite"/>
    </source>
</evidence>
<feature type="signal peptide" evidence="2">
    <location>
        <begin position="1"/>
        <end position="29"/>
    </location>
</feature>
<dbReference type="HOGENOM" id="CLU_036811_0_0_7"/>
<feature type="compositionally biased region" description="Gly residues" evidence="1">
    <location>
        <begin position="429"/>
        <end position="449"/>
    </location>
</feature>
<dbReference type="KEGG" id="scl:sce5244"/>
<evidence type="ECO:0000256" key="2">
    <source>
        <dbReference type="SAM" id="SignalP"/>
    </source>
</evidence>
<keyword evidence="2" id="KW-0732">Signal</keyword>
<proteinExistence type="predicted"/>
<name>A9FSK9_SORC5</name>
<dbReference type="SUPFAM" id="SSF51126">
    <property type="entry name" value="Pectin lyase-like"/>
    <property type="match status" value="1"/>
</dbReference>
<evidence type="ECO:0000313" key="3">
    <source>
        <dbReference type="EMBL" id="CAN95407.1"/>
    </source>
</evidence>
<evidence type="ECO:0000313" key="4">
    <source>
        <dbReference type="Proteomes" id="UP000002139"/>
    </source>
</evidence>
<feature type="compositionally biased region" description="Low complexity" evidence="1">
    <location>
        <begin position="239"/>
        <end position="249"/>
    </location>
</feature>
<feature type="chain" id="PRO_5002738761" evidence="2">
    <location>
        <begin position="30"/>
        <end position="508"/>
    </location>
</feature>
<feature type="region of interest" description="Disordered" evidence="1">
    <location>
        <begin position="396"/>
        <end position="449"/>
    </location>
</feature>